<accession>A0A286BVE7</accession>
<dbReference type="Gene3D" id="3.10.450.50">
    <property type="match status" value="1"/>
</dbReference>
<dbReference type="AlphaFoldDB" id="A0A286BVE7"/>
<dbReference type="PANTHER" id="PTHR38436">
    <property type="entry name" value="POLYKETIDE CYCLASE SNOAL-LIKE DOMAIN"/>
    <property type="match status" value="1"/>
</dbReference>
<proteinExistence type="predicted"/>
<dbReference type="Proteomes" id="UP000219271">
    <property type="component" value="Unassembled WGS sequence"/>
</dbReference>
<evidence type="ECO:0000313" key="2">
    <source>
        <dbReference type="Proteomes" id="UP000219271"/>
    </source>
</evidence>
<protein>
    <submittedName>
        <fullName evidence="1">Predicted ester cyclase</fullName>
    </submittedName>
</protein>
<dbReference type="PANTHER" id="PTHR38436:SF1">
    <property type="entry name" value="ESTER CYCLASE"/>
    <property type="match status" value="1"/>
</dbReference>
<organism evidence="1 2">
    <name type="scientific">Candidatus Pantoea floridensis</name>
    <dbReference type="NCBI Taxonomy" id="1938870"/>
    <lineage>
        <taxon>Bacteria</taxon>
        <taxon>Pseudomonadati</taxon>
        <taxon>Pseudomonadota</taxon>
        <taxon>Gammaproteobacteria</taxon>
        <taxon>Enterobacterales</taxon>
        <taxon>Erwiniaceae</taxon>
        <taxon>Pantoea</taxon>
    </lineage>
</organism>
<evidence type="ECO:0000313" key="1">
    <source>
        <dbReference type="EMBL" id="SOD38126.1"/>
    </source>
</evidence>
<keyword evidence="2" id="KW-1185">Reference proteome</keyword>
<dbReference type="Pfam" id="PF07366">
    <property type="entry name" value="SnoaL"/>
    <property type="match status" value="1"/>
</dbReference>
<name>A0A286BVE7_9GAMM</name>
<dbReference type="EMBL" id="OCMY01000001">
    <property type="protein sequence ID" value="SOD38126.1"/>
    <property type="molecule type" value="Genomic_DNA"/>
</dbReference>
<dbReference type="InterPro" id="IPR032710">
    <property type="entry name" value="NTF2-like_dom_sf"/>
</dbReference>
<dbReference type="GO" id="GO:0030638">
    <property type="term" value="P:polyketide metabolic process"/>
    <property type="evidence" value="ECO:0007669"/>
    <property type="project" value="InterPro"/>
</dbReference>
<dbReference type="SUPFAM" id="SSF54427">
    <property type="entry name" value="NTF2-like"/>
    <property type="match status" value="1"/>
</dbReference>
<dbReference type="RefSeq" id="WP_097096064.1">
    <property type="nucleotide sequence ID" value="NZ_OCMY01000001.1"/>
</dbReference>
<gene>
    <name evidence="1" type="ORF">SAMN06273570_2516</name>
</gene>
<dbReference type="InterPro" id="IPR009959">
    <property type="entry name" value="Cyclase_SnoaL-like"/>
</dbReference>
<reference evidence="2" key="1">
    <citation type="submission" date="2017-09" db="EMBL/GenBank/DDBJ databases">
        <authorList>
            <person name="Varghese N."/>
            <person name="Submissions S."/>
        </authorList>
    </citation>
    <scope>NUCLEOTIDE SEQUENCE [LARGE SCALE GENOMIC DNA]</scope>
    <source>
        <strain evidence="2">JKS000234</strain>
    </source>
</reference>
<dbReference type="OrthoDB" id="9182871at2"/>
<sequence length="140" mass="15469">MSEQNKAVVRRFNQQVIAEGDRQAFDRLVAAHFVNRSAPAGAPNDRESLWHTFDRILRPALSNLQVNIEEQIAERDWVTTRKSIGGVHSGSLMGIAPTGLAVTIAVIDMVRIENGQYVEHWGMNTLAAVINHLRSASPSV</sequence>